<dbReference type="PANTHER" id="PTHR33332">
    <property type="entry name" value="REVERSE TRANSCRIPTASE DOMAIN-CONTAINING PROTEIN"/>
    <property type="match status" value="1"/>
</dbReference>
<gene>
    <name evidence="1" type="ORF">FSP39_009020</name>
</gene>
<evidence type="ECO:0000313" key="1">
    <source>
        <dbReference type="EMBL" id="KAK3097365.1"/>
    </source>
</evidence>
<accession>A0AA89C6X9</accession>
<name>A0AA89C6X9_PINIB</name>
<protein>
    <submittedName>
        <fullName evidence="1">Uncharacterized protein</fullName>
    </submittedName>
</protein>
<dbReference type="EMBL" id="VSWD01000007">
    <property type="protein sequence ID" value="KAK3097365.1"/>
    <property type="molecule type" value="Genomic_DNA"/>
</dbReference>
<dbReference type="AlphaFoldDB" id="A0AA89C6X9"/>
<sequence>MKAIRELESCAVVINKWMNANKLKMNTAKMEFIMFGSKKQLDKCISKSININGDEIQSENCIRYLGALLDDKLNFKQHVKNKCRVAMMNYFRIKCVRKYLTQQATEILVLSLVISHLDYCNVILYGISQSDLCKMQRIQNMCAKLVLKRGKFASSKEALYDLHWLPIKARISFKMLTYMYNCHVGHAAVYLTELLTKQIPNQRLRSSSTSEGCYVVPFNKRKTLSDRSFGTVGPNLLFLCPFVSQNQ</sequence>
<comment type="caution">
    <text evidence="1">The sequence shown here is derived from an EMBL/GenBank/DDBJ whole genome shotgun (WGS) entry which is preliminary data.</text>
</comment>
<organism evidence="1 2">
    <name type="scientific">Pinctada imbricata</name>
    <name type="common">Atlantic pearl-oyster</name>
    <name type="synonym">Pinctada martensii</name>
    <dbReference type="NCBI Taxonomy" id="66713"/>
    <lineage>
        <taxon>Eukaryota</taxon>
        <taxon>Metazoa</taxon>
        <taxon>Spiralia</taxon>
        <taxon>Lophotrochozoa</taxon>
        <taxon>Mollusca</taxon>
        <taxon>Bivalvia</taxon>
        <taxon>Autobranchia</taxon>
        <taxon>Pteriomorphia</taxon>
        <taxon>Pterioida</taxon>
        <taxon>Pterioidea</taxon>
        <taxon>Pteriidae</taxon>
        <taxon>Pinctada</taxon>
    </lineage>
</organism>
<keyword evidence="2" id="KW-1185">Reference proteome</keyword>
<proteinExistence type="predicted"/>
<evidence type="ECO:0000313" key="2">
    <source>
        <dbReference type="Proteomes" id="UP001186944"/>
    </source>
</evidence>
<reference evidence="1" key="1">
    <citation type="submission" date="2019-08" db="EMBL/GenBank/DDBJ databases">
        <title>The improved chromosome-level genome for the pearl oyster Pinctada fucata martensii using PacBio sequencing and Hi-C.</title>
        <authorList>
            <person name="Zheng Z."/>
        </authorList>
    </citation>
    <scope>NUCLEOTIDE SEQUENCE</scope>
    <source>
        <strain evidence="1">ZZ-2019</strain>
        <tissue evidence="1">Adductor muscle</tissue>
    </source>
</reference>
<dbReference type="Proteomes" id="UP001186944">
    <property type="component" value="Unassembled WGS sequence"/>
</dbReference>